<evidence type="ECO:0000313" key="1">
    <source>
        <dbReference type="EMBL" id="MBP1920288.1"/>
    </source>
</evidence>
<organism evidence="1 2">
    <name type="scientific">Youngiibacter multivorans</name>
    <dbReference type="NCBI Taxonomy" id="937251"/>
    <lineage>
        <taxon>Bacteria</taxon>
        <taxon>Bacillati</taxon>
        <taxon>Bacillota</taxon>
        <taxon>Clostridia</taxon>
        <taxon>Eubacteriales</taxon>
        <taxon>Clostridiaceae</taxon>
        <taxon>Youngiibacter</taxon>
    </lineage>
</organism>
<name>A0ABS4G6X9_9CLOT</name>
<dbReference type="Proteomes" id="UP001519271">
    <property type="component" value="Unassembled WGS sequence"/>
</dbReference>
<dbReference type="EMBL" id="JAGGKC010000027">
    <property type="protein sequence ID" value="MBP1920288.1"/>
    <property type="molecule type" value="Genomic_DNA"/>
</dbReference>
<comment type="caution">
    <text evidence="1">The sequence shown here is derived from an EMBL/GenBank/DDBJ whole genome shotgun (WGS) entry which is preliminary data.</text>
</comment>
<gene>
    <name evidence="1" type="ORF">J2Z34_002799</name>
</gene>
<accession>A0ABS4G6X9</accession>
<evidence type="ECO:0000313" key="2">
    <source>
        <dbReference type="Proteomes" id="UP001519271"/>
    </source>
</evidence>
<keyword evidence="2" id="KW-1185">Reference proteome</keyword>
<protein>
    <submittedName>
        <fullName evidence="1">Uncharacterized protein</fullName>
    </submittedName>
</protein>
<reference evidence="1 2" key="1">
    <citation type="submission" date="2021-03" db="EMBL/GenBank/DDBJ databases">
        <title>Genomic Encyclopedia of Type Strains, Phase IV (KMG-IV): sequencing the most valuable type-strain genomes for metagenomic binning, comparative biology and taxonomic classification.</title>
        <authorList>
            <person name="Goeker M."/>
        </authorList>
    </citation>
    <scope>NUCLEOTIDE SEQUENCE [LARGE SCALE GENOMIC DNA]</scope>
    <source>
        <strain evidence="1 2">DSM 6139</strain>
    </source>
</reference>
<sequence>MEYGDLIEISSIHINELKGSSKEDKSKLSPQGKKLLTIIESSKSERYKNLINVEVSSALKRKMNKISEEHDGESLLAELSKVE</sequence>
<proteinExistence type="predicted"/>
<dbReference type="RefSeq" id="WP_209460465.1">
    <property type="nucleotide sequence ID" value="NZ_JAGGKC010000027.1"/>
</dbReference>